<dbReference type="EMBL" id="JBBWRZ010000002">
    <property type="protein sequence ID" value="KAK8244364.1"/>
    <property type="molecule type" value="Genomic_DNA"/>
</dbReference>
<gene>
    <name evidence="2" type="ORF">HDK90DRAFT_153810</name>
</gene>
<keyword evidence="1" id="KW-0732">Signal</keyword>
<evidence type="ECO:0000256" key="1">
    <source>
        <dbReference type="SAM" id="SignalP"/>
    </source>
</evidence>
<feature type="signal peptide" evidence="1">
    <location>
        <begin position="1"/>
        <end position="16"/>
    </location>
</feature>
<accession>A0ABR1Z0H2</accession>
<evidence type="ECO:0000313" key="3">
    <source>
        <dbReference type="Proteomes" id="UP001492380"/>
    </source>
</evidence>
<feature type="chain" id="PRO_5047010972" evidence="1">
    <location>
        <begin position="17"/>
        <end position="173"/>
    </location>
</feature>
<organism evidence="2 3">
    <name type="scientific">Phyllosticta capitalensis</name>
    <dbReference type="NCBI Taxonomy" id="121624"/>
    <lineage>
        <taxon>Eukaryota</taxon>
        <taxon>Fungi</taxon>
        <taxon>Dikarya</taxon>
        <taxon>Ascomycota</taxon>
        <taxon>Pezizomycotina</taxon>
        <taxon>Dothideomycetes</taxon>
        <taxon>Dothideomycetes incertae sedis</taxon>
        <taxon>Botryosphaeriales</taxon>
        <taxon>Phyllostictaceae</taxon>
        <taxon>Phyllosticta</taxon>
    </lineage>
</organism>
<name>A0ABR1Z0H2_9PEZI</name>
<dbReference type="Proteomes" id="UP001492380">
    <property type="component" value="Unassembled WGS sequence"/>
</dbReference>
<proteinExistence type="predicted"/>
<protein>
    <submittedName>
        <fullName evidence="2">Uncharacterized protein</fullName>
    </submittedName>
</protein>
<keyword evidence="3" id="KW-1185">Reference proteome</keyword>
<comment type="caution">
    <text evidence="2">The sequence shown here is derived from an EMBL/GenBank/DDBJ whole genome shotgun (WGS) entry which is preliminary data.</text>
</comment>
<evidence type="ECO:0000313" key="2">
    <source>
        <dbReference type="EMBL" id="KAK8244364.1"/>
    </source>
</evidence>
<reference evidence="2 3" key="1">
    <citation type="submission" date="2024-04" db="EMBL/GenBank/DDBJ databases">
        <title>Phyllosticta paracitricarpa is synonymous to the EU quarantine fungus P. citricarpa based on phylogenomic analyses.</title>
        <authorList>
            <consortium name="Lawrence Berkeley National Laboratory"/>
            <person name="Van Ingen-Buijs V.A."/>
            <person name="Van Westerhoven A.C."/>
            <person name="Haridas S."/>
            <person name="Skiadas P."/>
            <person name="Martin F."/>
            <person name="Groenewald J.Z."/>
            <person name="Crous P.W."/>
            <person name="Seidl M.F."/>
        </authorList>
    </citation>
    <scope>NUCLEOTIDE SEQUENCE [LARGE SCALE GENOMIC DNA]</scope>
    <source>
        <strain evidence="2 3">CBS 123374</strain>
    </source>
</reference>
<sequence length="173" mass="19183">MLFSALILAIAGTVSAILEQPTAEEICKDPNKCLKIGTFYIIEPTKPKKGEDNISLDFSIYDPNPDVQFQGADQCDVDWKYGTDTFPKSLTACNRAEFSYYIDGFVAIDKTFYIEATHTVAVGANVVTVYARGKVSLDYIECFVSMSSFKSCQMKDKTEILLVKYTPPAKPAI</sequence>